<protein>
    <recommendedName>
        <fullName evidence="4">procollagen-proline 4-dioxygenase</fullName>
        <ecNumber evidence="4">1.14.11.2</ecNumber>
    </recommendedName>
</protein>
<feature type="domain" description="Fe2OG dioxygenase" evidence="16">
    <location>
        <begin position="161"/>
        <end position="281"/>
    </location>
</feature>
<proteinExistence type="inferred from homology"/>
<evidence type="ECO:0000256" key="7">
    <source>
        <dbReference type="ARBA" id="ARBA00022824"/>
    </source>
</evidence>
<gene>
    <name evidence="17" type="ORF">L484_011515</name>
</gene>
<dbReference type="Proteomes" id="UP000030645">
    <property type="component" value="Unassembled WGS sequence"/>
</dbReference>
<comment type="cofactor">
    <cofactor evidence="1">
        <name>L-ascorbate</name>
        <dbReference type="ChEBI" id="CHEBI:38290"/>
    </cofactor>
</comment>
<evidence type="ECO:0000259" key="16">
    <source>
        <dbReference type="PROSITE" id="PS51471"/>
    </source>
</evidence>
<dbReference type="Pfam" id="PF13640">
    <property type="entry name" value="2OG-FeII_Oxy_3"/>
    <property type="match status" value="1"/>
</dbReference>
<accession>W9RH72</accession>
<dbReference type="EMBL" id="KE344733">
    <property type="protein sequence ID" value="EXB76669.1"/>
    <property type="molecule type" value="Genomic_DNA"/>
</dbReference>
<keyword evidence="12" id="KW-0408">Iron</keyword>
<dbReference type="PANTHER" id="PTHR10869">
    <property type="entry name" value="PROLYL 4-HYDROXYLASE ALPHA SUBUNIT"/>
    <property type="match status" value="1"/>
</dbReference>
<evidence type="ECO:0000256" key="3">
    <source>
        <dbReference type="ARBA" id="ARBA00006511"/>
    </source>
</evidence>
<dbReference type="InterPro" id="IPR045054">
    <property type="entry name" value="P4HA-like"/>
</dbReference>
<evidence type="ECO:0000313" key="17">
    <source>
        <dbReference type="EMBL" id="EXB76669.1"/>
    </source>
</evidence>
<dbReference type="eggNOG" id="KOG1591">
    <property type="taxonomic scope" value="Eukaryota"/>
</dbReference>
<evidence type="ECO:0000256" key="5">
    <source>
        <dbReference type="ARBA" id="ARBA00022692"/>
    </source>
</evidence>
<evidence type="ECO:0000256" key="4">
    <source>
        <dbReference type="ARBA" id="ARBA00012269"/>
    </source>
</evidence>
<evidence type="ECO:0000256" key="14">
    <source>
        <dbReference type="ARBA" id="ARBA00023180"/>
    </source>
</evidence>
<keyword evidence="7" id="KW-0256">Endoplasmic reticulum</keyword>
<evidence type="ECO:0000256" key="15">
    <source>
        <dbReference type="ARBA" id="ARBA00049169"/>
    </source>
</evidence>
<evidence type="ECO:0000256" key="10">
    <source>
        <dbReference type="ARBA" id="ARBA00022989"/>
    </source>
</evidence>
<evidence type="ECO:0000256" key="1">
    <source>
        <dbReference type="ARBA" id="ARBA00001961"/>
    </source>
</evidence>
<evidence type="ECO:0000256" key="2">
    <source>
        <dbReference type="ARBA" id="ARBA00004648"/>
    </source>
</evidence>
<evidence type="ECO:0000256" key="9">
    <source>
        <dbReference type="ARBA" id="ARBA00022968"/>
    </source>
</evidence>
<dbReference type="Gene3D" id="2.60.120.620">
    <property type="entry name" value="q2cbj1_9rhob like domain"/>
    <property type="match status" value="1"/>
</dbReference>
<dbReference type="FunFam" id="2.60.120.620:FF:000002">
    <property type="entry name" value="Prolyl 4-hydroxylase 4"/>
    <property type="match status" value="1"/>
</dbReference>
<evidence type="ECO:0000256" key="11">
    <source>
        <dbReference type="ARBA" id="ARBA00023002"/>
    </source>
</evidence>
<comment type="similarity">
    <text evidence="3">Belongs to the P4HA family.</text>
</comment>
<keyword evidence="5" id="KW-0812">Transmembrane</keyword>
<organism evidence="17 18">
    <name type="scientific">Morus notabilis</name>
    <dbReference type="NCBI Taxonomy" id="981085"/>
    <lineage>
        <taxon>Eukaryota</taxon>
        <taxon>Viridiplantae</taxon>
        <taxon>Streptophyta</taxon>
        <taxon>Embryophyta</taxon>
        <taxon>Tracheophyta</taxon>
        <taxon>Spermatophyta</taxon>
        <taxon>Magnoliopsida</taxon>
        <taxon>eudicotyledons</taxon>
        <taxon>Gunneridae</taxon>
        <taxon>Pentapetalae</taxon>
        <taxon>rosids</taxon>
        <taxon>fabids</taxon>
        <taxon>Rosales</taxon>
        <taxon>Moraceae</taxon>
        <taxon>Moreae</taxon>
        <taxon>Morus</taxon>
    </lineage>
</organism>
<keyword evidence="14" id="KW-0325">Glycoprotein</keyword>
<sequence>MKGRAKFPRTKFGPPTAFLLCFLSFLAGFFFSNLLSQDVPGVRPGSRVLESVGNDGGGDLMPFGETGDSSFQVIPFQVLSWKPRALYFPGFATAEQCQSIIEMAKSNLMPSTLALRKGETDESTKGTRTSSGTFISASEDKTGILDAIEQKIARATMLPTTHGEAFNILRYNIGQKYDSHYDAFNPAEYGPQKSQRIASFLLYLSDVDEGGETMFPFENGEKIDMGFDYRKCTGLKVKPRRGDGLLFYSVFPNGTIDQLSLHGSCPVIKGEKWVATKWIRDQVEED</sequence>
<dbReference type="PANTHER" id="PTHR10869:SF195">
    <property type="entry name" value="PROLYL 4-HYDROXYLASE 9-RELATED"/>
    <property type="match status" value="1"/>
</dbReference>
<dbReference type="AlphaFoldDB" id="W9RH72"/>
<dbReference type="PROSITE" id="PS51471">
    <property type="entry name" value="FE2OG_OXY"/>
    <property type="match status" value="1"/>
</dbReference>
<evidence type="ECO:0000256" key="12">
    <source>
        <dbReference type="ARBA" id="ARBA00023004"/>
    </source>
</evidence>
<keyword evidence="18" id="KW-1185">Reference proteome</keyword>
<evidence type="ECO:0000313" key="18">
    <source>
        <dbReference type="Proteomes" id="UP000030645"/>
    </source>
</evidence>
<comment type="subcellular location">
    <subcellularLocation>
        <location evidence="2">Endoplasmic reticulum membrane</location>
        <topology evidence="2">Single-pass type II membrane protein</topology>
    </subcellularLocation>
</comment>
<dbReference type="InterPro" id="IPR006620">
    <property type="entry name" value="Pro_4_hyd_alph"/>
</dbReference>
<dbReference type="SMART" id="SM00702">
    <property type="entry name" value="P4Hc"/>
    <property type="match status" value="1"/>
</dbReference>
<keyword evidence="13" id="KW-0472">Membrane</keyword>
<evidence type="ECO:0000256" key="13">
    <source>
        <dbReference type="ARBA" id="ARBA00023136"/>
    </source>
</evidence>
<keyword evidence="9" id="KW-0735">Signal-anchor</keyword>
<keyword evidence="10" id="KW-1133">Transmembrane helix</keyword>
<dbReference type="GO" id="GO:0004656">
    <property type="term" value="F:procollagen-proline 4-dioxygenase activity"/>
    <property type="evidence" value="ECO:0007669"/>
    <property type="project" value="UniProtKB-EC"/>
</dbReference>
<keyword evidence="8" id="KW-0223">Dioxygenase</keyword>
<evidence type="ECO:0000256" key="6">
    <source>
        <dbReference type="ARBA" id="ARBA00022723"/>
    </source>
</evidence>
<evidence type="ECO:0000256" key="8">
    <source>
        <dbReference type="ARBA" id="ARBA00022964"/>
    </source>
</evidence>
<comment type="catalytic activity">
    <reaction evidence="15">
        <text>L-prolyl-[collagen] + 2-oxoglutarate + O2 = trans-4-hydroxy-L-prolyl-[collagen] + succinate + CO2</text>
        <dbReference type="Rhea" id="RHEA:18945"/>
        <dbReference type="Rhea" id="RHEA-COMP:11676"/>
        <dbReference type="Rhea" id="RHEA-COMP:11680"/>
        <dbReference type="ChEBI" id="CHEBI:15379"/>
        <dbReference type="ChEBI" id="CHEBI:16526"/>
        <dbReference type="ChEBI" id="CHEBI:16810"/>
        <dbReference type="ChEBI" id="CHEBI:30031"/>
        <dbReference type="ChEBI" id="CHEBI:50342"/>
        <dbReference type="ChEBI" id="CHEBI:61965"/>
        <dbReference type="EC" id="1.14.11.2"/>
    </reaction>
</comment>
<dbReference type="InterPro" id="IPR044862">
    <property type="entry name" value="Pro_4_hyd_alph_FE2OG_OXY"/>
</dbReference>
<dbReference type="GO" id="GO:0005506">
    <property type="term" value="F:iron ion binding"/>
    <property type="evidence" value="ECO:0007669"/>
    <property type="project" value="InterPro"/>
</dbReference>
<dbReference type="InterPro" id="IPR005123">
    <property type="entry name" value="Oxoglu/Fe-dep_dioxygenase_dom"/>
</dbReference>
<dbReference type="EC" id="1.14.11.2" evidence="4"/>
<reference evidence="18" key="1">
    <citation type="submission" date="2013-01" db="EMBL/GenBank/DDBJ databases">
        <title>Draft Genome Sequence of a Mulberry Tree, Morus notabilis C.K. Schneid.</title>
        <authorList>
            <person name="He N."/>
            <person name="Zhao S."/>
        </authorList>
    </citation>
    <scope>NUCLEOTIDE SEQUENCE</scope>
</reference>
<dbReference type="OrthoDB" id="420380at2759"/>
<dbReference type="GO" id="GO:0005789">
    <property type="term" value="C:endoplasmic reticulum membrane"/>
    <property type="evidence" value="ECO:0007669"/>
    <property type="project" value="UniProtKB-SubCell"/>
</dbReference>
<dbReference type="KEGG" id="mnt:21394767"/>
<keyword evidence="11" id="KW-0560">Oxidoreductase</keyword>
<dbReference type="GO" id="GO:0031418">
    <property type="term" value="F:L-ascorbic acid binding"/>
    <property type="evidence" value="ECO:0007669"/>
    <property type="project" value="InterPro"/>
</dbReference>
<name>W9RH72_9ROSA</name>
<keyword evidence="6" id="KW-0479">Metal-binding</keyword>